<reference evidence="2" key="1">
    <citation type="submission" date="2024-06" db="EMBL/GenBank/DDBJ databases">
        <title>Methylostella associata gen. nov., sp. nov., a novel Ancalomicrobiaceae-affiliated facultatively methylotrophic bacteria that feed on methanotrophs of the genus Methylococcus.</title>
        <authorList>
            <person name="Saltykova V."/>
            <person name="Danilova O.V."/>
            <person name="Oshkin I.Y."/>
            <person name="Belova S.E."/>
            <person name="Pimenov N.V."/>
            <person name="Dedysh S.N."/>
        </authorList>
    </citation>
    <scope>NUCLEOTIDE SEQUENCE</scope>
    <source>
        <strain evidence="2">S20</strain>
    </source>
</reference>
<sequence length="318" mass="35099">MLSGDRLGMRSRLWNGIRLGARAMVFDRLDFRFDTAHTPHGRRELARLIEDVFEIDVTPLDRLGHDPSVVSFGWWDGETLVANVSLYERRLRLLGRDLAAFGMQSVATRPEWRRRGLFGDLMRRALDYADARAELVILGTATPEVYAPFGFRPIREFSCSGPIVPTVEPAEARLLSLSDDADAALLRDLFALRAPVSDVCAASDHPALFMLKALEDEDVRLLHLPRLDAVVAVEASEPGGSGRLVLLDVVAPQIPPLARIAAAVDARIRFVEVQLTPDKLGWTPAEVVAEDTGYLVRGVWPLDGMPDSVPAMLTSMVI</sequence>
<dbReference type="KEGG" id="mflg:ABS361_19850"/>
<dbReference type="InterPro" id="IPR000182">
    <property type="entry name" value="GNAT_dom"/>
</dbReference>
<evidence type="ECO:0000259" key="1">
    <source>
        <dbReference type="PROSITE" id="PS51186"/>
    </source>
</evidence>
<accession>A0AAU7X940</accession>
<gene>
    <name evidence="2" type="ORF">ABS361_19850</name>
</gene>
<dbReference type="EMBL" id="CP158568">
    <property type="protein sequence ID" value="XBY44258.1"/>
    <property type="molecule type" value="Genomic_DNA"/>
</dbReference>
<dbReference type="AlphaFoldDB" id="A0AAU7X940"/>
<dbReference type="RefSeq" id="WP_407049350.1">
    <property type="nucleotide sequence ID" value="NZ_CP158568.1"/>
</dbReference>
<protein>
    <submittedName>
        <fullName evidence="2">GNAT family N-acetyltransferase</fullName>
        <ecNumber evidence="2">2.3.1.-</ecNumber>
    </submittedName>
</protein>
<dbReference type="EC" id="2.3.1.-" evidence="2"/>
<keyword evidence="2" id="KW-0012">Acyltransferase</keyword>
<name>A0AAU7X940_9HYPH</name>
<keyword evidence="2" id="KW-0808">Transferase</keyword>
<dbReference type="Gene3D" id="3.40.630.30">
    <property type="match status" value="1"/>
</dbReference>
<feature type="domain" description="N-acetyltransferase" evidence="1">
    <location>
        <begin position="29"/>
        <end position="180"/>
    </location>
</feature>
<dbReference type="InterPro" id="IPR016181">
    <property type="entry name" value="Acyl_CoA_acyltransferase"/>
</dbReference>
<evidence type="ECO:0000313" key="2">
    <source>
        <dbReference type="EMBL" id="XBY44258.1"/>
    </source>
</evidence>
<organism evidence="2">
    <name type="scientific">Methyloraptor flagellatus</name>
    <dbReference type="NCBI Taxonomy" id="3162530"/>
    <lineage>
        <taxon>Bacteria</taxon>
        <taxon>Pseudomonadati</taxon>
        <taxon>Pseudomonadota</taxon>
        <taxon>Alphaproteobacteria</taxon>
        <taxon>Hyphomicrobiales</taxon>
        <taxon>Ancalomicrobiaceae</taxon>
        <taxon>Methyloraptor</taxon>
    </lineage>
</organism>
<proteinExistence type="predicted"/>
<dbReference type="Pfam" id="PF13527">
    <property type="entry name" value="Acetyltransf_9"/>
    <property type="match status" value="1"/>
</dbReference>
<dbReference type="PROSITE" id="PS51186">
    <property type="entry name" value="GNAT"/>
    <property type="match status" value="1"/>
</dbReference>
<dbReference type="GO" id="GO:0016747">
    <property type="term" value="F:acyltransferase activity, transferring groups other than amino-acyl groups"/>
    <property type="evidence" value="ECO:0007669"/>
    <property type="project" value="InterPro"/>
</dbReference>
<dbReference type="SUPFAM" id="SSF55729">
    <property type="entry name" value="Acyl-CoA N-acyltransferases (Nat)"/>
    <property type="match status" value="1"/>
</dbReference>